<keyword evidence="2" id="KW-1185">Reference proteome</keyword>
<dbReference type="Proteomes" id="UP000638648">
    <property type="component" value="Unassembled WGS sequence"/>
</dbReference>
<dbReference type="EMBL" id="JADBEM010000001">
    <property type="protein sequence ID" value="MBE1605509.1"/>
    <property type="molecule type" value="Genomic_DNA"/>
</dbReference>
<gene>
    <name evidence="1" type="ORF">HEB94_002357</name>
</gene>
<comment type="caution">
    <text evidence="1">The sequence shown here is derived from an EMBL/GenBank/DDBJ whole genome shotgun (WGS) entry which is preliminary data.</text>
</comment>
<sequence>MKLTAVGGAGLIGLQVVQNLTAADTRPSLRHCPPASTCSQGYRAQVL</sequence>
<reference evidence="1" key="1">
    <citation type="submission" date="2020-10" db="EMBL/GenBank/DDBJ databases">
        <title>Sequencing the genomes of 1000 actinobacteria strains.</title>
        <authorList>
            <person name="Klenk H.-P."/>
        </authorList>
    </citation>
    <scope>NUCLEOTIDE SEQUENCE</scope>
    <source>
        <strain evidence="1">DSM 45354</strain>
    </source>
</reference>
<proteinExistence type="predicted"/>
<protein>
    <submittedName>
        <fullName evidence="1">Uncharacterized protein</fullName>
    </submittedName>
</protein>
<evidence type="ECO:0000313" key="1">
    <source>
        <dbReference type="EMBL" id="MBE1605509.1"/>
    </source>
</evidence>
<organism evidence="1 2">
    <name type="scientific">Actinopolymorpha pittospori</name>
    <dbReference type="NCBI Taxonomy" id="648752"/>
    <lineage>
        <taxon>Bacteria</taxon>
        <taxon>Bacillati</taxon>
        <taxon>Actinomycetota</taxon>
        <taxon>Actinomycetes</taxon>
        <taxon>Propionibacteriales</taxon>
        <taxon>Actinopolymorphaceae</taxon>
        <taxon>Actinopolymorpha</taxon>
    </lineage>
</organism>
<name>A0A927R8L0_9ACTN</name>
<evidence type="ECO:0000313" key="2">
    <source>
        <dbReference type="Proteomes" id="UP000638648"/>
    </source>
</evidence>
<dbReference type="AlphaFoldDB" id="A0A927R8L0"/>
<dbReference type="RefSeq" id="WP_192749840.1">
    <property type="nucleotide sequence ID" value="NZ_BAABJL010000023.1"/>
</dbReference>
<accession>A0A927R8L0</accession>